<comment type="similarity">
    <text evidence="1">Belongs to the type-1 OGG1 family.</text>
</comment>
<dbReference type="Gene3D" id="1.10.340.30">
    <property type="entry name" value="Hypothetical protein, domain 2"/>
    <property type="match status" value="1"/>
</dbReference>
<dbReference type="FunFam" id="1.10.1670.10:FF:000017">
    <property type="entry name" value="Related to 8-oxoguanine DNA-glycosylase"/>
    <property type="match status" value="1"/>
</dbReference>
<keyword evidence="3" id="KW-0227">DNA damage</keyword>
<keyword evidence="13" id="KW-1185">Reference proteome</keyword>
<keyword evidence="5" id="KW-0234">DNA repair</keyword>
<dbReference type="Gene3D" id="1.10.1670.10">
    <property type="entry name" value="Helix-hairpin-Helix base-excision DNA repair enzymes (C-terminal)"/>
    <property type="match status" value="1"/>
</dbReference>
<evidence type="ECO:0000256" key="4">
    <source>
        <dbReference type="ARBA" id="ARBA00022801"/>
    </source>
</evidence>
<evidence type="ECO:0000259" key="11">
    <source>
        <dbReference type="SMART" id="SM00478"/>
    </source>
</evidence>
<evidence type="ECO:0000313" key="12">
    <source>
        <dbReference type="EMBL" id="GAC96941.1"/>
    </source>
</evidence>
<evidence type="ECO:0000313" key="13">
    <source>
        <dbReference type="Proteomes" id="UP000014071"/>
    </source>
</evidence>
<sequence length="612" mass="68926">MHSIKPLLLRLYAPSSPFRSFLQYRTWAASPSARRSSSSPTFVLPLSRPFSNMPTSHKLAKPDKLSYDDPEHADFFGPRPPPGYSSLRAAASQILLPLTVSNKCGQAFRWRRNKVWQPLPASTTSANGSGAPHEEQIEWSLCLSDRVVLLRQDEHRGFIYHRTLLPSSDDSESTNMEASGETVRWLTDYLSLDVPLESLYAEWSEKDPVFARFATRFSGLRMLRQDPWECLCAFVCSSNNNIARIGQMVQNLCTHFSPVMLEHSYPAPPPAVKVEEGDAEQGEVRIAFHPFPPPEALAKPGVEEKLRELGFGYRAKYLARTAQMLCEQHGGDGESGPIREKLAQHLDEKHWLYGIKPEEDFRNQQLSPPLSADEGYPPQEPLEPARKRVRQTRRSTTKSSPDATSASAPEPAPARFTSVRSYLQHLRTLAYRSARDHLIQFPGVGPKVADCILLMSLDQASSIPVDRHVFQFAEKWYKLRTKKYEDIADYFRDLWGDYAGWAHSVLFTADLRSFADYNKGIGKKEEKVESGGGEFWGDGEGAGYMTPPSSQSVVKEEMEEKLQAVHSPPRMAIPELVPQSLKPEDQEEGATLAERIKSRPKRKSRLSEAVRG</sequence>
<dbReference type="SUPFAM" id="SSF48150">
    <property type="entry name" value="DNA-glycosylase"/>
    <property type="match status" value="1"/>
</dbReference>
<feature type="region of interest" description="Disordered" evidence="10">
    <location>
        <begin position="536"/>
        <end position="612"/>
    </location>
</feature>
<dbReference type="STRING" id="1305764.R9P6F9"/>
<dbReference type="GO" id="GO:0034039">
    <property type="term" value="F:8-oxo-7,8-dihydroguanine DNA N-glycosylase activity"/>
    <property type="evidence" value="ECO:0007669"/>
    <property type="project" value="TreeGrafter"/>
</dbReference>
<dbReference type="EMBL" id="DF238808">
    <property type="protein sequence ID" value="GAC96941.1"/>
    <property type="molecule type" value="Genomic_DNA"/>
</dbReference>
<protein>
    <recommendedName>
        <fullName evidence="2">DNA-(apurinic or apyrimidinic site) lyase</fullName>
        <ecNumber evidence="2">4.2.99.18</ecNumber>
    </recommendedName>
</protein>
<accession>R9P6F9</accession>
<evidence type="ECO:0000256" key="6">
    <source>
        <dbReference type="ARBA" id="ARBA00023239"/>
    </source>
</evidence>
<gene>
    <name evidence="12" type="ORF">PHSY_004525</name>
</gene>
<dbReference type="GO" id="GO:0140078">
    <property type="term" value="F:class I DNA-(apurinic or apyrimidinic site) endonuclease activity"/>
    <property type="evidence" value="ECO:0007669"/>
    <property type="project" value="UniProtKB-EC"/>
</dbReference>
<keyword evidence="8 12" id="KW-0326">Glycosidase</keyword>
<dbReference type="SMART" id="SM00478">
    <property type="entry name" value="ENDO3c"/>
    <property type="match status" value="1"/>
</dbReference>
<reference evidence="13" key="1">
    <citation type="journal article" date="2013" name="Genome Announc.">
        <title>Draft genome sequence of the basidiomycetous yeast-like fungus Pseudozyma hubeiensis SY62, which produces an abundant amount of the biosurfactant mannosylerythritol lipids.</title>
        <authorList>
            <person name="Konishi M."/>
            <person name="Hatada Y."/>
            <person name="Horiuchi J."/>
        </authorList>
    </citation>
    <scope>NUCLEOTIDE SEQUENCE [LARGE SCALE GENOMIC DNA]</scope>
    <source>
        <strain evidence="13">SY62</strain>
    </source>
</reference>
<dbReference type="InterPro" id="IPR023170">
    <property type="entry name" value="HhH_base_excis_C"/>
</dbReference>
<evidence type="ECO:0000256" key="7">
    <source>
        <dbReference type="ARBA" id="ARBA00023268"/>
    </source>
</evidence>
<keyword evidence="6" id="KW-0456">Lyase</keyword>
<dbReference type="PANTHER" id="PTHR10242">
    <property type="entry name" value="8-OXOGUANINE DNA GLYCOSYLASE"/>
    <property type="match status" value="1"/>
</dbReference>
<dbReference type="GO" id="GO:0006285">
    <property type="term" value="P:base-excision repair, AP site formation"/>
    <property type="evidence" value="ECO:0007669"/>
    <property type="project" value="UniProtKB-ARBA"/>
</dbReference>
<dbReference type="GO" id="GO:0003684">
    <property type="term" value="F:damaged DNA binding"/>
    <property type="evidence" value="ECO:0007669"/>
    <property type="project" value="InterPro"/>
</dbReference>
<dbReference type="InterPro" id="IPR003265">
    <property type="entry name" value="HhH-GPD_domain"/>
</dbReference>
<dbReference type="HOGENOM" id="CLU_027543_1_0_1"/>
<name>R9P6F9_PSEHS</name>
<feature type="domain" description="HhH-GPD" evidence="11">
    <location>
        <begin position="236"/>
        <end position="511"/>
    </location>
</feature>
<dbReference type="GO" id="GO:0006289">
    <property type="term" value="P:nucleotide-excision repair"/>
    <property type="evidence" value="ECO:0007669"/>
    <property type="project" value="InterPro"/>
</dbReference>
<evidence type="ECO:0000256" key="9">
    <source>
        <dbReference type="ARBA" id="ARBA00044632"/>
    </source>
</evidence>
<comment type="catalytic activity">
    <reaction evidence="9">
        <text>2'-deoxyribonucleotide-(2'-deoxyribose 5'-phosphate)-2'-deoxyribonucleotide-DNA = a 3'-end 2'-deoxyribonucleotide-(2,3-dehydro-2,3-deoxyribose 5'-phosphate)-DNA + a 5'-end 5'-phospho-2'-deoxyribonucleoside-DNA + H(+)</text>
        <dbReference type="Rhea" id="RHEA:66592"/>
        <dbReference type="Rhea" id="RHEA-COMP:13180"/>
        <dbReference type="Rhea" id="RHEA-COMP:16897"/>
        <dbReference type="Rhea" id="RHEA-COMP:17067"/>
        <dbReference type="ChEBI" id="CHEBI:15378"/>
        <dbReference type="ChEBI" id="CHEBI:136412"/>
        <dbReference type="ChEBI" id="CHEBI:157695"/>
        <dbReference type="ChEBI" id="CHEBI:167181"/>
        <dbReference type="EC" id="4.2.99.18"/>
    </reaction>
</comment>
<dbReference type="PANTHER" id="PTHR10242:SF2">
    <property type="entry name" value="N-GLYCOSYLASE_DNA LYASE"/>
    <property type="match status" value="1"/>
</dbReference>
<feature type="compositionally biased region" description="Basic residues" evidence="10">
    <location>
        <begin position="387"/>
        <end position="396"/>
    </location>
</feature>
<evidence type="ECO:0000256" key="3">
    <source>
        <dbReference type="ARBA" id="ARBA00022763"/>
    </source>
</evidence>
<evidence type="ECO:0000256" key="2">
    <source>
        <dbReference type="ARBA" id="ARBA00012720"/>
    </source>
</evidence>
<dbReference type="GeneID" id="24109807"/>
<feature type="region of interest" description="Disordered" evidence="10">
    <location>
        <begin position="363"/>
        <end position="412"/>
    </location>
</feature>
<dbReference type="Pfam" id="PF00730">
    <property type="entry name" value="HhH-GPD"/>
    <property type="match status" value="1"/>
</dbReference>
<dbReference type="InterPro" id="IPR012904">
    <property type="entry name" value="OGG_N"/>
</dbReference>
<dbReference type="eggNOG" id="KOG2875">
    <property type="taxonomic scope" value="Eukaryota"/>
</dbReference>
<keyword evidence="7" id="KW-0511">Multifunctional enzyme</keyword>
<evidence type="ECO:0000256" key="10">
    <source>
        <dbReference type="SAM" id="MobiDB-lite"/>
    </source>
</evidence>
<organism evidence="12 13">
    <name type="scientific">Pseudozyma hubeiensis (strain SY62)</name>
    <name type="common">Yeast</name>
    <dbReference type="NCBI Taxonomy" id="1305764"/>
    <lineage>
        <taxon>Eukaryota</taxon>
        <taxon>Fungi</taxon>
        <taxon>Dikarya</taxon>
        <taxon>Basidiomycota</taxon>
        <taxon>Ustilaginomycotina</taxon>
        <taxon>Ustilaginomycetes</taxon>
        <taxon>Ustilaginales</taxon>
        <taxon>Ustilaginaceae</taxon>
        <taxon>Pseudozyma</taxon>
    </lineage>
</organism>
<dbReference type="InterPro" id="IPR011257">
    <property type="entry name" value="DNA_glycosylase"/>
</dbReference>
<evidence type="ECO:0000256" key="1">
    <source>
        <dbReference type="ARBA" id="ARBA00010679"/>
    </source>
</evidence>
<evidence type="ECO:0000256" key="5">
    <source>
        <dbReference type="ARBA" id="ARBA00023204"/>
    </source>
</evidence>
<dbReference type="EC" id="4.2.99.18" evidence="2"/>
<evidence type="ECO:0000256" key="8">
    <source>
        <dbReference type="ARBA" id="ARBA00023295"/>
    </source>
</evidence>
<dbReference type="Gene3D" id="3.30.310.40">
    <property type="match status" value="1"/>
</dbReference>
<dbReference type="AlphaFoldDB" id="R9P6F9"/>
<dbReference type="OrthoDB" id="238681at2759"/>
<keyword evidence="4 12" id="KW-0378">Hydrolase</keyword>
<dbReference type="Pfam" id="PF07934">
    <property type="entry name" value="OGG_N"/>
    <property type="match status" value="1"/>
</dbReference>
<feature type="compositionally biased region" description="Low complexity" evidence="10">
    <location>
        <begin position="397"/>
        <end position="409"/>
    </location>
</feature>
<dbReference type="SUPFAM" id="SSF55945">
    <property type="entry name" value="TATA-box binding protein-like"/>
    <property type="match status" value="1"/>
</dbReference>
<feature type="compositionally biased region" description="Basic and acidic residues" evidence="10">
    <location>
        <begin position="554"/>
        <end position="563"/>
    </location>
</feature>
<proteinExistence type="inferred from homology"/>
<dbReference type="RefSeq" id="XP_012190528.1">
    <property type="nucleotide sequence ID" value="XM_012335138.1"/>
</dbReference>
<dbReference type="GO" id="GO:0005634">
    <property type="term" value="C:nucleus"/>
    <property type="evidence" value="ECO:0007669"/>
    <property type="project" value="TreeGrafter"/>
</dbReference>
<dbReference type="Proteomes" id="UP000014071">
    <property type="component" value="Unassembled WGS sequence"/>
</dbReference>
<dbReference type="CDD" id="cd00056">
    <property type="entry name" value="ENDO3c"/>
    <property type="match status" value="1"/>
</dbReference>
<dbReference type="InterPro" id="IPR052054">
    <property type="entry name" value="Oxidative_DNA_repair_enzyme"/>
</dbReference>